<feature type="compositionally biased region" description="Polar residues" evidence="1">
    <location>
        <begin position="1059"/>
        <end position="1074"/>
    </location>
</feature>
<organism evidence="2 3">
    <name type="scientific">Athelia psychrophila</name>
    <dbReference type="NCBI Taxonomy" id="1759441"/>
    <lineage>
        <taxon>Eukaryota</taxon>
        <taxon>Fungi</taxon>
        <taxon>Dikarya</taxon>
        <taxon>Basidiomycota</taxon>
        <taxon>Agaricomycotina</taxon>
        <taxon>Agaricomycetes</taxon>
        <taxon>Agaricomycetidae</taxon>
        <taxon>Atheliales</taxon>
        <taxon>Atheliaceae</taxon>
        <taxon>Athelia</taxon>
    </lineage>
</organism>
<dbReference type="Proteomes" id="UP000076532">
    <property type="component" value="Unassembled WGS sequence"/>
</dbReference>
<feature type="compositionally biased region" description="Polar residues" evidence="1">
    <location>
        <begin position="1020"/>
        <end position="1029"/>
    </location>
</feature>
<dbReference type="STRING" id="436010.A0A165ZT33"/>
<feature type="compositionally biased region" description="Polar residues" evidence="1">
    <location>
        <begin position="1425"/>
        <end position="1449"/>
    </location>
</feature>
<feature type="region of interest" description="Disordered" evidence="1">
    <location>
        <begin position="955"/>
        <end position="1097"/>
    </location>
</feature>
<feature type="region of interest" description="Disordered" evidence="1">
    <location>
        <begin position="1425"/>
        <end position="1455"/>
    </location>
</feature>
<feature type="compositionally biased region" description="Low complexity" evidence="1">
    <location>
        <begin position="444"/>
        <end position="466"/>
    </location>
</feature>
<feature type="compositionally biased region" description="Basic and acidic residues" evidence="1">
    <location>
        <begin position="683"/>
        <end position="693"/>
    </location>
</feature>
<name>A0A165ZT33_9AGAM</name>
<evidence type="ECO:0000256" key="1">
    <source>
        <dbReference type="SAM" id="MobiDB-lite"/>
    </source>
</evidence>
<dbReference type="OrthoDB" id="3070701at2759"/>
<accession>A0A165ZT33</accession>
<dbReference type="EMBL" id="KV417671">
    <property type="protein sequence ID" value="KZP10897.1"/>
    <property type="molecule type" value="Genomic_DNA"/>
</dbReference>
<protein>
    <submittedName>
        <fullName evidence="2">Uncharacterized protein</fullName>
    </submittedName>
</protein>
<feature type="compositionally biased region" description="Acidic residues" evidence="1">
    <location>
        <begin position="879"/>
        <end position="889"/>
    </location>
</feature>
<feature type="region of interest" description="Disordered" evidence="1">
    <location>
        <begin position="835"/>
        <end position="906"/>
    </location>
</feature>
<feature type="compositionally biased region" description="Polar residues" evidence="1">
    <location>
        <begin position="84"/>
        <end position="100"/>
    </location>
</feature>
<proteinExistence type="predicted"/>
<feature type="compositionally biased region" description="Low complexity" evidence="1">
    <location>
        <begin position="846"/>
        <end position="857"/>
    </location>
</feature>
<evidence type="ECO:0000313" key="2">
    <source>
        <dbReference type="EMBL" id="KZP10897.1"/>
    </source>
</evidence>
<feature type="region of interest" description="Disordered" evidence="1">
    <location>
        <begin position="683"/>
        <end position="712"/>
    </location>
</feature>
<keyword evidence="3" id="KW-1185">Reference proteome</keyword>
<reference evidence="2 3" key="1">
    <citation type="journal article" date="2016" name="Mol. Biol. Evol.">
        <title>Comparative Genomics of Early-Diverging Mushroom-Forming Fungi Provides Insights into the Origins of Lignocellulose Decay Capabilities.</title>
        <authorList>
            <person name="Nagy L.G."/>
            <person name="Riley R."/>
            <person name="Tritt A."/>
            <person name="Adam C."/>
            <person name="Daum C."/>
            <person name="Floudas D."/>
            <person name="Sun H."/>
            <person name="Yadav J.S."/>
            <person name="Pangilinan J."/>
            <person name="Larsson K.H."/>
            <person name="Matsuura K."/>
            <person name="Barry K."/>
            <person name="Labutti K."/>
            <person name="Kuo R."/>
            <person name="Ohm R.A."/>
            <person name="Bhattacharya S.S."/>
            <person name="Shirouzu T."/>
            <person name="Yoshinaga Y."/>
            <person name="Martin F.M."/>
            <person name="Grigoriev I.V."/>
            <person name="Hibbett D.S."/>
        </authorList>
    </citation>
    <scope>NUCLEOTIDE SEQUENCE [LARGE SCALE GENOMIC DNA]</scope>
    <source>
        <strain evidence="2 3">CBS 109695</strain>
    </source>
</reference>
<feature type="compositionally biased region" description="Basic and acidic residues" evidence="1">
    <location>
        <begin position="894"/>
        <end position="905"/>
    </location>
</feature>
<feature type="compositionally biased region" description="Basic and acidic residues" evidence="1">
    <location>
        <begin position="1077"/>
        <end position="1097"/>
    </location>
</feature>
<feature type="compositionally biased region" description="Pro residues" evidence="1">
    <location>
        <begin position="51"/>
        <end position="61"/>
    </location>
</feature>
<feature type="compositionally biased region" description="Basic and acidic residues" evidence="1">
    <location>
        <begin position="386"/>
        <end position="400"/>
    </location>
</feature>
<evidence type="ECO:0000313" key="3">
    <source>
        <dbReference type="Proteomes" id="UP000076532"/>
    </source>
</evidence>
<gene>
    <name evidence="2" type="ORF">FIBSPDRAFT_962676</name>
</gene>
<feature type="region of interest" description="Disordered" evidence="1">
    <location>
        <begin position="1"/>
        <end position="115"/>
    </location>
</feature>
<sequence length="1455" mass="156974">MTQGTVSLPPVESERTSRRSSAGSSSLDLYPASPGYLDAALEADFDHPISSPDPPGLPPPLRSQESMKTPERRRGVRELRLTPKANQTMKKASLSRAQQNQEDEAQAGNATDFSVPQTDGVDVDEGQQISTSLMVIAPASSPTASSPVDHSFEDATPKPSHAVHYPNLPYHEHSSNVSTQSWNEVHSTHNRPQHDFSLTANMDSDMNMWMHDSMDATNLSSVPYHMPPGSWDSQQSHQYQLPPIHPDHMASHHLSGQLSSTALPYIPALSLLNRPPNVNLNSRPTSSHSIPLLHSFTPLHNFQGPSGFQGHLPISGFGRGMAPAVNMGGTQCPQRGPSPGHMMVIPPPPEMIGPPGMVSGIGMSHNQRPKEPSSGLAATVIPTPSGEKKWKGKEPMREPEEPAPSYQESYPTPSDPPSAPSYPISSNPPTVSSHPGIKTHINNTSSDTSGSPTSSTGGSSPSAGSLSKSAIATLDHFYEHVEKLVIEAADGAGLSPDRVTKLMGKRLGIKVRGSVTTWNEYQNFFAAHMQQELQRINAEEEYAGATSAQKRGIVSRVQDAFKASFKGKSDWVEVLKVWEELNIVSTGCKEQTYNTRESAFASTNREIQAIMRHRSLQYDFSYALIACGSRVRNDSGLSFFATTPLCEGFLDSTSRADNMDDFMVRFQAFVHYEAEKARALESWKKSEDIERGDSSTSSRSEPPKAIAISKGSSSDADFIRRAWREGIASAGGLNSKHMPFLTMPSSLSNSGIMLKDYPFNLPFPFEIENSSKGVESLSVQQQALLRDAFLHPQTPITFLKLSDGSKSDTLPTNGLSKRTRFADGSDSSFEIGDVTPAVTSRKAKAKTTPTKPAGPTTRASRKVVKKKPVQCKSKMLVSDTEDDTGDEGNDAGLAEDKKLVPERPKPRAVIRDGITAKKIDLNKYSAPNAIIGPGTKWSGNLADIVILPLAAPRFSSPAPSPSPSPFAKMGNTYLKPPAARPANPSAPTPPESSSRPGRALAVSPLLFPSGLRHQVPPSGPSGQTEPSHTSRADVSMTDADERERMPLTRGPAARPPQGSDVSDTSMGSGNSSGRYPTHMEPRGDVHPRSRTELRTEFDGDRYPRLRVEHRGDGSLDICSLGRAQIKIDTGRGTTGQLACAIPATSALPAGTMIRTTGRMIINTTTPIAAETIMLATHHRLTPTATTTAPLPLGDTIAVLLALCPLGTLMSLAGTIKIHTANHQRALNMKTRPAVQLGALGIAKALGITHTEMRRGGLMPISDVCLSDSTSPCYICRGRGSARIRAEARRLEDKELQEWLTVEMEDQVTPKSAHSKALLTPQWQTSLSLSAALLRAILMNHVAHSEASKIAKTTKANLKAKLDDMDVTTGKLEAELRRQHSAYTQTAQECQTLRAEMSRLKLKAGVAAGLGSRPVLFEDAPTCSNTPMPVRSPQSTSPHAMSPPLCTSCTLHRHPR</sequence>
<feature type="compositionally biased region" description="Polar residues" evidence="1">
    <location>
        <begin position="423"/>
        <end position="433"/>
    </location>
</feature>
<feature type="region of interest" description="Disordered" evidence="1">
    <location>
        <begin position="354"/>
        <end position="466"/>
    </location>
</feature>
<feature type="compositionally biased region" description="Basic and acidic residues" evidence="1">
    <location>
        <begin position="68"/>
        <end position="81"/>
    </location>
</feature>
<feature type="compositionally biased region" description="Basic residues" evidence="1">
    <location>
        <begin position="859"/>
        <end position="869"/>
    </location>
</feature>